<reference evidence="1" key="1">
    <citation type="submission" date="2014-11" db="EMBL/GenBank/DDBJ databases">
        <authorList>
            <person name="Amaro Gonzalez C."/>
        </authorList>
    </citation>
    <scope>NUCLEOTIDE SEQUENCE</scope>
</reference>
<organism evidence="1">
    <name type="scientific">Anguilla anguilla</name>
    <name type="common">European freshwater eel</name>
    <name type="synonym">Muraena anguilla</name>
    <dbReference type="NCBI Taxonomy" id="7936"/>
    <lineage>
        <taxon>Eukaryota</taxon>
        <taxon>Metazoa</taxon>
        <taxon>Chordata</taxon>
        <taxon>Craniata</taxon>
        <taxon>Vertebrata</taxon>
        <taxon>Euteleostomi</taxon>
        <taxon>Actinopterygii</taxon>
        <taxon>Neopterygii</taxon>
        <taxon>Teleostei</taxon>
        <taxon>Anguilliformes</taxon>
        <taxon>Anguillidae</taxon>
        <taxon>Anguilla</taxon>
    </lineage>
</organism>
<accession>A0A0E9PGC1</accession>
<name>A0A0E9PGC1_ANGAN</name>
<evidence type="ECO:0000313" key="1">
    <source>
        <dbReference type="EMBL" id="JAH03589.1"/>
    </source>
</evidence>
<dbReference type="AlphaFoldDB" id="A0A0E9PGC1"/>
<sequence>MLPAVCMIITLIIGCCTWLLENSIQTMWTSNPQMQQP</sequence>
<proteinExistence type="predicted"/>
<reference evidence="1" key="2">
    <citation type="journal article" date="2015" name="Fish Shellfish Immunol.">
        <title>Early steps in the European eel (Anguilla anguilla)-Vibrio vulnificus interaction in the gills: Role of the RtxA13 toxin.</title>
        <authorList>
            <person name="Callol A."/>
            <person name="Pajuelo D."/>
            <person name="Ebbesson L."/>
            <person name="Teles M."/>
            <person name="MacKenzie S."/>
            <person name="Amaro C."/>
        </authorList>
    </citation>
    <scope>NUCLEOTIDE SEQUENCE</scope>
</reference>
<dbReference type="EMBL" id="GBXM01104988">
    <property type="protein sequence ID" value="JAH03589.1"/>
    <property type="molecule type" value="Transcribed_RNA"/>
</dbReference>
<protein>
    <submittedName>
        <fullName evidence="1">Uncharacterized protein</fullName>
    </submittedName>
</protein>